<proteinExistence type="predicted"/>
<evidence type="ECO:0000313" key="2">
    <source>
        <dbReference type="Proteomes" id="UP000265703"/>
    </source>
</evidence>
<protein>
    <recommendedName>
        <fullName evidence="3">DUF659 domain-containing protein</fullName>
    </recommendedName>
</protein>
<dbReference type="Proteomes" id="UP000265703">
    <property type="component" value="Unassembled WGS sequence"/>
</dbReference>
<dbReference type="SUPFAM" id="SSF53098">
    <property type="entry name" value="Ribonuclease H-like"/>
    <property type="match status" value="1"/>
</dbReference>
<dbReference type="EMBL" id="QKYT01000943">
    <property type="protein sequence ID" value="RIA80559.1"/>
    <property type="molecule type" value="Genomic_DNA"/>
</dbReference>
<sequence length="305" mass="35331">MYYCNGTHLLFKVIMDIKLGLGKFQILSDSGLRVSEVTKVWAGFRASSKKEIDEIKNNKRAKVTSIQAVKRQASLTNYVSRPLSAQDIPHFHQLFFNMYLLHASEGKSLTWDAKNISSERSKTSDVISHIKDIIEQAHKHQINIKCFVSDSAGEYATARCQICIEYKDKIFLPCMAHQMNLVFGDIFKESKKYKKILTKAIQIVSIFHMAPYFAGNLRDEQMLIYNKTISLARPGNLWWNNYYFYYYSLLKTKAALKDIISFWESCLGHTPELSCLALHLYSICVNDSVEQLWFTMGFFHTKRRN</sequence>
<dbReference type="AlphaFoldDB" id="A0A397S731"/>
<evidence type="ECO:0008006" key="3">
    <source>
        <dbReference type="Google" id="ProtNLM"/>
    </source>
</evidence>
<accession>A0A397S731</accession>
<name>A0A397S731_9GLOM</name>
<dbReference type="OrthoDB" id="2423954at2759"/>
<dbReference type="InterPro" id="IPR012337">
    <property type="entry name" value="RNaseH-like_sf"/>
</dbReference>
<organism evidence="1 2">
    <name type="scientific">Glomus cerebriforme</name>
    <dbReference type="NCBI Taxonomy" id="658196"/>
    <lineage>
        <taxon>Eukaryota</taxon>
        <taxon>Fungi</taxon>
        <taxon>Fungi incertae sedis</taxon>
        <taxon>Mucoromycota</taxon>
        <taxon>Glomeromycotina</taxon>
        <taxon>Glomeromycetes</taxon>
        <taxon>Glomerales</taxon>
        <taxon>Glomeraceae</taxon>
        <taxon>Glomus</taxon>
    </lineage>
</organism>
<evidence type="ECO:0000313" key="1">
    <source>
        <dbReference type="EMBL" id="RIA80559.1"/>
    </source>
</evidence>
<reference evidence="1 2" key="1">
    <citation type="submission" date="2018-06" db="EMBL/GenBank/DDBJ databases">
        <title>Comparative genomics reveals the genomic features of Rhizophagus irregularis, R. cerebriforme, R. diaphanum and Gigaspora rosea, and their symbiotic lifestyle signature.</title>
        <authorList>
            <person name="Morin E."/>
            <person name="San Clemente H."/>
            <person name="Chen E.C.H."/>
            <person name="De La Providencia I."/>
            <person name="Hainaut M."/>
            <person name="Kuo A."/>
            <person name="Kohler A."/>
            <person name="Murat C."/>
            <person name="Tang N."/>
            <person name="Roy S."/>
            <person name="Loubradou J."/>
            <person name="Henrissat B."/>
            <person name="Grigoriev I.V."/>
            <person name="Corradi N."/>
            <person name="Roux C."/>
            <person name="Martin F.M."/>
        </authorList>
    </citation>
    <scope>NUCLEOTIDE SEQUENCE [LARGE SCALE GENOMIC DNA]</scope>
    <source>
        <strain evidence="1 2">DAOM 227022</strain>
    </source>
</reference>
<comment type="caution">
    <text evidence="1">The sequence shown here is derived from an EMBL/GenBank/DDBJ whole genome shotgun (WGS) entry which is preliminary data.</text>
</comment>
<gene>
    <name evidence="1" type="ORF">C1645_745157</name>
</gene>
<keyword evidence="2" id="KW-1185">Reference proteome</keyword>